<dbReference type="EMBL" id="JABWMJ010000005">
    <property type="protein sequence ID" value="NUZ06695.1"/>
    <property type="molecule type" value="Genomic_DNA"/>
</dbReference>
<feature type="signal peptide" evidence="1">
    <location>
        <begin position="1"/>
        <end position="18"/>
    </location>
</feature>
<sequence length="162" mass="16429">MKKSISVILLSAALAACSTTSPDVIQAHDAQRMARVVDATVLSVRQVVVQGRETGAGTIAGGVVGGVAGSSIGGHRDGIVGGVLGAVAGAVLGNTIERSVNREDAVEILVQLRNGERRAVVQARNGDSWIPGDPVVLVTSNGRTRVSHAPGYAPVARPVPPS</sequence>
<evidence type="ECO:0000256" key="1">
    <source>
        <dbReference type="SAM" id="SignalP"/>
    </source>
</evidence>
<protein>
    <submittedName>
        <fullName evidence="3">Glycine zipper 2TM domain-containing protein</fullName>
    </submittedName>
</protein>
<dbReference type="AlphaFoldDB" id="A0A7Y6TX48"/>
<feature type="domain" description="Glycine zipper 2TM" evidence="2">
    <location>
        <begin position="56"/>
        <end position="97"/>
    </location>
</feature>
<evidence type="ECO:0000259" key="2">
    <source>
        <dbReference type="Pfam" id="PF05433"/>
    </source>
</evidence>
<keyword evidence="1" id="KW-0732">Signal</keyword>
<reference evidence="3 4" key="1">
    <citation type="submission" date="2020-06" db="EMBL/GenBank/DDBJ databases">
        <title>Schlegella sp. ID0723 isolated from air conditioner.</title>
        <authorList>
            <person name="Kim D.Y."/>
            <person name="Kim D.-U."/>
        </authorList>
    </citation>
    <scope>NUCLEOTIDE SEQUENCE [LARGE SCALE GENOMIC DNA]</scope>
    <source>
        <strain evidence="3 4">ID0723</strain>
    </source>
</reference>
<dbReference type="InterPro" id="IPR008816">
    <property type="entry name" value="Gly_zipper_2TM_dom"/>
</dbReference>
<accession>A0A7Y6TX48</accession>
<keyword evidence="4" id="KW-1185">Reference proteome</keyword>
<dbReference type="PROSITE" id="PS51257">
    <property type="entry name" value="PROKAR_LIPOPROTEIN"/>
    <property type="match status" value="1"/>
</dbReference>
<comment type="caution">
    <text evidence="3">The sequence shown here is derived from an EMBL/GenBank/DDBJ whole genome shotgun (WGS) entry which is preliminary data.</text>
</comment>
<name>A0A7Y6TX48_9BURK</name>
<evidence type="ECO:0000313" key="4">
    <source>
        <dbReference type="Proteomes" id="UP000529637"/>
    </source>
</evidence>
<feature type="chain" id="PRO_5030880994" evidence="1">
    <location>
        <begin position="19"/>
        <end position="162"/>
    </location>
</feature>
<evidence type="ECO:0000313" key="3">
    <source>
        <dbReference type="EMBL" id="NUZ06695.1"/>
    </source>
</evidence>
<dbReference type="GO" id="GO:0019867">
    <property type="term" value="C:outer membrane"/>
    <property type="evidence" value="ECO:0007669"/>
    <property type="project" value="InterPro"/>
</dbReference>
<dbReference type="RefSeq" id="WP_176069533.1">
    <property type="nucleotide sequence ID" value="NZ_JABWMJ010000005.1"/>
</dbReference>
<dbReference type="Pfam" id="PF05433">
    <property type="entry name" value="Rick_17kDa_Anti"/>
    <property type="match status" value="1"/>
</dbReference>
<organism evidence="3 4">
    <name type="scientific">Piscinibacter koreensis</name>
    <dbReference type="NCBI Taxonomy" id="2742824"/>
    <lineage>
        <taxon>Bacteria</taxon>
        <taxon>Pseudomonadati</taxon>
        <taxon>Pseudomonadota</taxon>
        <taxon>Betaproteobacteria</taxon>
        <taxon>Burkholderiales</taxon>
        <taxon>Sphaerotilaceae</taxon>
        <taxon>Piscinibacter</taxon>
    </lineage>
</organism>
<proteinExistence type="predicted"/>
<gene>
    <name evidence="3" type="ORF">HQN59_13075</name>
</gene>
<dbReference type="Proteomes" id="UP000529637">
    <property type="component" value="Unassembled WGS sequence"/>
</dbReference>